<dbReference type="AlphaFoldDB" id="A0A7X0KLY1"/>
<keyword evidence="1" id="KW-0812">Transmembrane</keyword>
<proteinExistence type="predicted"/>
<dbReference type="Pfam" id="PF05751">
    <property type="entry name" value="FixH"/>
    <property type="match status" value="1"/>
</dbReference>
<keyword evidence="3" id="KW-1185">Reference proteome</keyword>
<dbReference type="InterPro" id="IPR008620">
    <property type="entry name" value="FixH"/>
</dbReference>
<dbReference type="InterPro" id="IPR018037">
    <property type="entry name" value="FixH_proteobacterial"/>
</dbReference>
<sequence length="165" mass="18137">MTPRSGQPRQFTGWHMLTIMVAFFGVIISVNLLMATFANTSWTGLVVQNTYVASQEFNERVAESRAQAALGWKTTLKIADGEIRYSLDDASGTPVRAESVVAAFRRPAYEAEDWQVTLTGKDTGNFAALAAVRDGIWIVNTKARMADGTSYRETRRIVVADGALK</sequence>
<organism evidence="2 3">
    <name type="scientific">Aminobacter aganoensis</name>
    <dbReference type="NCBI Taxonomy" id="83264"/>
    <lineage>
        <taxon>Bacteria</taxon>
        <taxon>Pseudomonadati</taxon>
        <taxon>Pseudomonadota</taxon>
        <taxon>Alphaproteobacteria</taxon>
        <taxon>Hyphomicrobiales</taxon>
        <taxon>Phyllobacteriaceae</taxon>
        <taxon>Aminobacter</taxon>
    </lineage>
</organism>
<comment type="caution">
    <text evidence="2">The sequence shown here is derived from an EMBL/GenBank/DDBJ whole genome shotgun (WGS) entry which is preliminary data.</text>
</comment>
<evidence type="ECO:0000313" key="2">
    <source>
        <dbReference type="EMBL" id="MBB6355469.1"/>
    </source>
</evidence>
<feature type="transmembrane region" description="Helical" evidence="1">
    <location>
        <begin position="12"/>
        <end position="33"/>
    </location>
</feature>
<keyword evidence="1" id="KW-1133">Transmembrane helix</keyword>
<keyword evidence="1" id="KW-0472">Membrane</keyword>
<dbReference type="PIRSF" id="PIRSF011386">
    <property type="entry name" value="FixH"/>
    <property type="match status" value="1"/>
</dbReference>
<evidence type="ECO:0000313" key="3">
    <source>
        <dbReference type="Proteomes" id="UP000536262"/>
    </source>
</evidence>
<evidence type="ECO:0000256" key="1">
    <source>
        <dbReference type="SAM" id="Phobius"/>
    </source>
</evidence>
<dbReference type="RefSeq" id="WP_184699979.1">
    <property type="nucleotide sequence ID" value="NZ_BAABEG010000001.1"/>
</dbReference>
<protein>
    <submittedName>
        <fullName evidence="2">Nitrogen fixation protein FixH</fullName>
    </submittedName>
</protein>
<name>A0A7X0KLY1_9HYPH</name>
<dbReference type="EMBL" id="JACHOU010000007">
    <property type="protein sequence ID" value="MBB6355469.1"/>
    <property type="molecule type" value="Genomic_DNA"/>
</dbReference>
<dbReference type="Proteomes" id="UP000536262">
    <property type="component" value="Unassembled WGS sequence"/>
</dbReference>
<accession>A0A7X0KLY1</accession>
<gene>
    <name evidence="2" type="ORF">GGR00_003271</name>
</gene>
<reference evidence="2 3" key="1">
    <citation type="submission" date="2020-08" db="EMBL/GenBank/DDBJ databases">
        <title>Genomic Encyclopedia of Type Strains, Phase IV (KMG-IV): sequencing the most valuable type-strain genomes for metagenomic binning, comparative biology and taxonomic classification.</title>
        <authorList>
            <person name="Goeker M."/>
        </authorList>
    </citation>
    <scope>NUCLEOTIDE SEQUENCE [LARGE SCALE GENOMIC DNA]</scope>
    <source>
        <strain evidence="2 3">DSM 7051</strain>
    </source>
</reference>